<keyword evidence="2 5" id="KW-0067">ATP-binding</keyword>
<evidence type="ECO:0000256" key="1">
    <source>
        <dbReference type="ARBA" id="ARBA00022741"/>
    </source>
</evidence>
<dbReference type="GO" id="GO:0005524">
    <property type="term" value="F:ATP binding"/>
    <property type="evidence" value="ECO:0007669"/>
    <property type="project" value="UniProtKB-KW"/>
</dbReference>
<comment type="caution">
    <text evidence="5">The sequence shown here is derived from an EMBL/GenBank/DDBJ whole genome shotgun (WGS) entry which is preliminary data.</text>
</comment>
<protein>
    <submittedName>
        <fullName evidence="5">ATP-binding cassette sub-family C member 9 (Sulfonylurea receptor 2)</fullName>
    </submittedName>
</protein>
<dbReference type="PANTHER" id="PTHR24223">
    <property type="entry name" value="ATP-BINDING CASSETTE SUB-FAMILY C"/>
    <property type="match status" value="1"/>
</dbReference>
<feature type="compositionally biased region" description="Basic and acidic residues" evidence="4">
    <location>
        <begin position="609"/>
        <end position="620"/>
    </location>
</feature>
<evidence type="ECO:0000256" key="2">
    <source>
        <dbReference type="ARBA" id="ARBA00022840"/>
    </source>
</evidence>
<evidence type="ECO:0000313" key="6">
    <source>
        <dbReference type="Proteomes" id="UP001642464"/>
    </source>
</evidence>
<gene>
    <name evidence="5" type="ORF">SCF082_LOCUS843</name>
</gene>
<keyword evidence="1" id="KW-0547">Nucleotide-binding</keyword>
<proteinExistence type="predicted"/>
<keyword evidence="5" id="KW-0675">Receptor</keyword>
<dbReference type="Proteomes" id="UP001642464">
    <property type="component" value="Unassembled WGS sequence"/>
</dbReference>
<dbReference type="EMBL" id="CAXAMM010000348">
    <property type="protein sequence ID" value="CAK8987121.1"/>
    <property type="molecule type" value="Genomic_DNA"/>
</dbReference>
<evidence type="ECO:0000256" key="4">
    <source>
        <dbReference type="SAM" id="MobiDB-lite"/>
    </source>
</evidence>
<reference evidence="5 6" key="1">
    <citation type="submission" date="2024-02" db="EMBL/GenBank/DDBJ databases">
        <authorList>
            <person name="Chen Y."/>
            <person name="Shah S."/>
            <person name="Dougan E. K."/>
            <person name="Thang M."/>
            <person name="Chan C."/>
        </authorList>
    </citation>
    <scope>NUCLEOTIDE SEQUENCE [LARGE SCALE GENOMIC DNA]</scope>
</reference>
<accession>A0ABP0HA89</accession>
<organism evidence="5 6">
    <name type="scientific">Durusdinium trenchii</name>
    <dbReference type="NCBI Taxonomy" id="1381693"/>
    <lineage>
        <taxon>Eukaryota</taxon>
        <taxon>Sar</taxon>
        <taxon>Alveolata</taxon>
        <taxon>Dinophyceae</taxon>
        <taxon>Suessiales</taxon>
        <taxon>Symbiodiniaceae</taxon>
        <taxon>Durusdinium</taxon>
    </lineage>
</organism>
<feature type="coiled-coil region" evidence="3">
    <location>
        <begin position="377"/>
        <end position="432"/>
    </location>
</feature>
<evidence type="ECO:0000256" key="3">
    <source>
        <dbReference type="SAM" id="Coils"/>
    </source>
</evidence>
<feature type="region of interest" description="Disordered" evidence="4">
    <location>
        <begin position="116"/>
        <end position="146"/>
    </location>
</feature>
<feature type="region of interest" description="Disordered" evidence="4">
    <location>
        <begin position="587"/>
        <end position="620"/>
    </location>
</feature>
<dbReference type="InterPro" id="IPR027417">
    <property type="entry name" value="P-loop_NTPase"/>
</dbReference>
<feature type="compositionally biased region" description="Basic and acidic residues" evidence="4">
    <location>
        <begin position="135"/>
        <end position="146"/>
    </location>
</feature>
<feature type="compositionally biased region" description="Low complexity" evidence="4">
    <location>
        <begin position="590"/>
        <end position="605"/>
    </location>
</feature>
<dbReference type="SUPFAM" id="SSF52540">
    <property type="entry name" value="P-loop containing nucleoside triphosphate hydrolases"/>
    <property type="match status" value="1"/>
</dbReference>
<name>A0ABP0HA89_9DINO</name>
<sequence>MKRKASDMSRIRHPSAASGAEVKAGYADIPRDVLKGINLCFEPKTKVGIVGTTGCGKPAAEITRVQSSFGAGPQKRASRRSIFKSFQQSPDWVLLGDAVAAVARIPPGPGVVAHPRATSWEGLPGRSPVGGKCQKAADDSPAKASMEVDKDPFDGRIWEALRHMLSELRGCAHLDGLVRTLVGGLDYQVTDEGSNLSFGQRQLFCLARMARIAEGSRGPQFAWGEVKLWGEVWNRCSIGWSLGLFASTKRDGRRVDAPDVPKKIATKCTGEGKGSVKELQNRLGMMAQKGGQSLGFVDGSRFVLHLPRVTGGVLERGNCAAHPTPVALAKAMMEDFLIDLSEPAMALQAAVVRGDGRVDGRKTQEVTDETLGDVHALALAQQQLRLQSAELQRLRMEVRQLRQACDEGSAMNQYLMAQLETVKAQLRSAQQAAAGATQIFAAGAGDFHIPSPRAVPTPFHSDEGGSTSRFLPREIQVEDLPEDVPTIGSLGHPENCKPCFYMFNKKGCHFGRSCQYCHLEHVKRKKERPPKLVRQECREIANQVFRDLGASSSQTSNLEALRSRAELARASQVTANYAASVLRAMERRTSGAASSAEEPSASLPGQGATEEHETDVHSLQ</sequence>
<dbReference type="InterPro" id="IPR050173">
    <property type="entry name" value="ABC_transporter_C-like"/>
</dbReference>
<dbReference type="Gene3D" id="3.40.50.300">
    <property type="entry name" value="P-loop containing nucleotide triphosphate hydrolases"/>
    <property type="match status" value="1"/>
</dbReference>
<keyword evidence="3" id="KW-0175">Coiled coil</keyword>
<keyword evidence="6" id="KW-1185">Reference proteome</keyword>
<evidence type="ECO:0000313" key="5">
    <source>
        <dbReference type="EMBL" id="CAK8987121.1"/>
    </source>
</evidence>